<reference evidence="2 3" key="1">
    <citation type="submission" date="2018-06" db="EMBL/GenBank/DDBJ databases">
        <title>Isolation of heavy metals resistant Paenibacillus silvae NC2 from Gold-Copper mine in ZiJin, China.</title>
        <authorList>
            <person name="Xu J."/>
            <person name="Mazhar H.S."/>
            <person name="Rensing C."/>
        </authorList>
    </citation>
    <scope>NUCLEOTIDE SEQUENCE [LARGE SCALE GENOMIC DNA]</scope>
    <source>
        <strain evidence="2 3">NC2</strain>
    </source>
</reference>
<feature type="region of interest" description="Disordered" evidence="1">
    <location>
        <begin position="46"/>
        <end position="66"/>
    </location>
</feature>
<evidence type="ECO:0000313" key="2">
    <source>
        <dbReference type="EMBL" id="PZT54234.1"/>
    </source>
</evidence>
<accession>A0A2W6NE19</accession>
<organism evidence="2 3">
    <name type="scientific">Paenibacillus silvae</name>
    <dbReference type="NCBI Taxonomy" id="1325358"/>
    <lineage>
        <taxon>Bacteria</taxon>
        <taxon>Bacillati</taxon>
        <taxon>Bacillota</taxon>
        <taxon>Bacilli</taxon>
        <taxon>Bacillales</taxon>
        <taxon>Paenibacillaceae</taxon>
        <taxon>Paenibacillus</taxon>
    </lineage>
</organism>
<proteinExistence type="predicted"/>
<dbReference type="EMBL" id="QKWW01000051">
    <property type="protein sequence ID" value="PZT54234.1"/>
    <property type="molecule type" value="Genomic_DNA"/>
</dbReference>
<comment type="caution">
    <text evidence="2">The sequence shown here is derived from an EMBL/GenBank/DDBJ whole genome shotgun (WGS) entry which is preliminary data.</text>
</comment>
<sequence>MNRGGEYVLIEPRLKPFGINVKLSAQITDIEIFFHTNPPFLNDRAESRVRKGSTKGKHETNRLTLL</sequence>
<name>A0A2W6NE19_9BACL</name>
<evidence type="ECO:0000313" key="3">
    <source>
        <dbReference type="Proteomes" id="UP000249204"/>
    </source>
</evidence>
<evidence type="ECO:0000256" key="1">
    <source>
        <dbReference type="SAM" id="MobiDB-lite"/>
    </source>
</evidence>
<dbReference type="Proteomes" id="UP000249204">
    <property type="component" value="Unassembled WGS sequence"/>
</dbReference>
<feature type="compositionally biased region" description="Basic and acidic residues" evidence="1">
    <location>
        <begin position="56"/>
        <end position="66"/>
    </location>
</feature>
<gene>
    <name evidence="2" type="ORF">DN757_18105</name>
</gene>
<protein>
    <submittedName>
        <fullName evidence="2">Uncharacterized protein</fullName>
    </submittedName>
</protein>
<dbReference type="AlphaFoldDB" id="A0A2W6NE19"/>